<dbReference type="Proteomes" id="UP000007013">
    <property type="component" value="Chromosome"/>
</dbReference>
<feature type="transmembrane region" description="Helical" evidence="1">
    <location>
        <begin position="127"/>
        <end position="151"/>
    </location>
</feature>
<dbReference type="OrthoDB" id="196794at2"/>
<keyword evidence="1" id="KW-0812">Transmembrane</keyword>
<dbReference type="RefSeq" id="WP_012374358.1">
    <property type="nucleotide sequence ID" value="NC_010571.1"/>
</dbReference>
<keyword evidence="3" id="KW-1185">Reference proteome</keyword>
<name>B1ZTN4_OPITP</name>
<evidence type="ECO:0000313" key="2">
    <source>
        <dbReference type="EMBL" id="ACB74820.1"/>
    </source>
</evidence>
<proteinExistence type="predicted"/>
<organism evidence="2 3">
    <name type="scientific">Opitutus terrae (strain DSM 11246 / JCM 15787 / PB90-1)</name>
    <dbReference type="NCBI Taxonomy" id="452637"/>
    <lineage>
        <taxon>Bacteria</taxon>
        <taxon>Pseudomonadati</taxon>
        <taxon>Verrucomicrobiota</taxon>
        <taxon>Opitutia</taxon>
        <taxon>Opitutales</taxon>
        <taxon>Opitutaceae</taxon>
        <taxon>Opitutus</taxon>
    </lineage>
</organism>
<dbReference type="HOGENOM" id="CLU_1711395_0_0_0"/>
<dbReference type="AlphaFoldDB" id="B1ZTN4"/>
<dbReference type="KEGG" id="ote:Oter_1536"/>
<evidence type="ECO:0000313" key="3">
    <source>
        <dbReference type="Proteomes" id="UP000007013"/>
    </source>
</evidence>
<dbReference type="EMBL" id="CP001032">
    <property type="protein sequence ID" value="ACB74820.1"/>
    <property type="molecule type" value="Genomic_DNA"/>
</dbReference>
<reference evidence="2 3" key="1">
    <citation type="journal article" date="2011" name="J. Bacteriol.">
        <title>Genome sequence of the verrucomicrobium Opitutus terrae PB90-1, an abundant inhabitant of rice paddy soil ecosystems.</title>
        <authorList>
            <person name="van Passel M.W."/>
            <person name="Kant R."/>
            <person name="Palva A."/>
            <person name="Copeland A."/>
            <person name="Lucas S."/>
            <person name="Lapidus A."/>
            <person name="Glavina del Rio T."/>
            <person name="Pitluck S."/>
            <person name="Goltsman E."/>
            <person name="Clum A."/>
            <person name="Sun H."/>
            <person name="Schmutz J."/>
            <person name="Larimer F.W."/>
            <person name="Land M.L."/>
            <person name="Hauser L."/>
            <person name="Kyrpides N."/>
            <person name="Mikhailova N."/>
            <person name="Richardson P.P."/>
            <person name="Janssen P.H."/>
            <person name="de Vos W.M."/>
            <person name="Smidt H."/>
        </authorList>
    </citation>
    <scope>NUCLEOTIDE SEQUENCE [LARGE SCALE GENOMIC DNA]</scope>
    <source>
        <strain evidence="3">DSM 11246 / JCM 15787 / PB90-1</strain>
    </source>
</reference>
<keyword evidence="1" id="KW-1133">Transmembrane helix</keyword>
<evidence type="ECO:0000256" key="1">
    <source>
        <dbReference type="SAM" id="Phobius"/>
    </source>
</evidence>
<dbReference type="eggNOG" id="ENOG50321IQ">
    <property type="taxonomic scope" value="Bacteria"/>
</dbReference>
<sequence length="154" mass="15683">MNAISLLISYLATSIAAGVLGGAAMLGAMGLMTRGGLSRGNMVEALGGLITKSRANAFRVGLIAHALSAVVFAMIYAFGMLWLGATGMPQALVLGLAGGFFHGLIVSLMLVWVVAEGHPFEEYNEAGLAVGVAHLFGHVVYGAVVGLVIGISPL</sequence>
<feature type="transmembrane region" description="Helical" evidence="1">
    <location>
        <begin position="91"/>
        <end position="115"/>
    </location>
</feature>
<feature type="transmembrane region" description="Helical" evidence="1">
    <location>
        <begin position="6"/>
        <end position="32"/>
    </location>
</feature>
<gene>
    <name evidence="2" type="ordered locus">Oter_1536</name>
</gene>
<accession>B1ZTN4</accession>
<feature type="transmembrane region" description="Helical" evidence="1">
    <location>
        <begin position="62"/>
        <end position="85"/>
    </location>
</feature>
<keyword evidence="1" id="KW-0472">Membrane</keyword>
<protein>
    <submittedName>
        <fullName evidence="2">Uncharacterized protein</fullName>
    </submittedName>
</protein>